<evidence type="ECO:0000313" key="1">
    <source>
        <dbReference type="EMBL" id="KAF2222580.1"/>
    </source>
</evidence>
<evidence type="ECO:0000313" key="2">
    <source>
        <dbReference type="Proteomes" id="UP000799538"/>
    </source>
</evidence>
<proteinExistence type="predicted"/>
<protein>
    <submittedName>
        <fullName evidence="1">Uncharacterized protein</fullName>
    </submittedName>
</protein>
<dbReference type="Proteomes" id="UP000799538">
    <property type="component" value="Unassembled WGS sequence"/>
</dbReference>
<name>A0A6A6GB22_9PEZI</name>
<sequence>MHGSKLSSWAPSRTPSMMWMCCFCFHHHTLHLSPSESTRLRHSDFSLADSPTQEAQEFTHWSHTLPDHHHHNHHHTTWSIPHHCYPAHSPTPKVSQTPTQPK</sequence>
<organism evidence="1 2">
    <name type="scientific">Elsinoe ampelina</name>
    <dbReference type="NCBI Taxonomy" id="302913"/>
    <lineage>
        <taxon>Eukaryota</taxon>
        <taxon>Fungi</taxon>
        <taxon>Dikarya</taxon>
        <taxon>Ascomycota</taxon>
        <taxon>Pezizomycotina</taxon>
        <taxon>Dothideomycetes</taxon>
        <taxon>Dothideomycetidae</taxon>
        <taxon>Myriangiales</taxon>
        <taxon>Elsinoaceae</taxon>
        <taxon>Elsinoe</taxon>
    </lineage>
</organism>
<accession>A0A6A6GB22</accession>
<reference evidence="2" key="1">
    <citation type="journal article" date="2020" name="Stud. Mycol.">
        <title>101 Dothideomycetes genomes: A test case for predicting lifestyles and emergence of pathogens.</title>
        <authorList>
            <person name="Haridas S."/>
            <person name="Albert R."/>
            <person name="Binder M."/>
            <person name="Bloem J."/>
            <person name="LaButti K."/>
            <person name="Salamov A."/>
            <person name="Andreopoulos B."/>
            <person name="Baker S."/>
            <person name="Barry K."/>
            <person name="Bills G."/>
            <person name="Bluhm B."/>
            <person name="Cannon C."/>
            <person name="Castanera R."/>
            <person name="Culley D."/>
            <person name="Daum C."/>
            <person name="Ezra D."/>
            <person name="Gonzalez J."/>
            <person name="Henrissat B."/>
            <person name="Kuo A."/>
            <person name="Liang C."/>
            <person name="Lipzen A."/>
            <person name="Lutzoni F."/>
            <person name="Magnuson J."/>
            <person name="Mondo S."/>
            <person name="Nolan M."/>
            <person name="Ohm R."/>
            <person name="Pangilinan J."/>
            <person name="Park H.-J."/>
            <person name="Ramirez L."/>
            <person name="Alfaro M."/>
            <person name="Sun H."/>
            <person name="Tritt A."/>
            <person name="Yoshinaga Y."/>
            <person name="Zwiers L.-H."/>
            <person name="Turgeon B."/>
            <person name="Goodwin S."/>
            <person name="Spatafora J."/>
            <person name="Crous P."/>
            <person name="Grigoriev I."/>
        </authorList>
    </citation>
    <scope>NUCLEOTIDE SEQUENCE [LARGE SCALE GENOMIC DNA]</scope>
    <source>
        <strain evidence="2">CECT 20119</strain>
    </source>
</reference>
<dbReference type="AlphaFoldDB" id="A0A6A6GB22"/>
<gene>
    <name evidence="1" type="ORF">BDZ85DRAFT_263881</name>
</gene>
<dbReference type="EMBL" id="ML992508">
    <property type="protein sequence ID" value="KAF2222580.1"/>
    <property type="molecule type" value="Genomic_DNA"/>
</dbReference>
<keyword evidence="2" id="KW-1185">Reference proteome</keyword>